<gene>
    <name evidence="1" type="ORF">Csa_2G372840</name>
</gene>
<evidence type="ECO:0000313" key="2">
    <source>
        <dbReference type="Proteomes" id="UP000029981"/>
    </source>
</evidence>
<organism evidence="1 2">
    <name type="scientific">Cucumis sativus</name>
    <name type="common">Cucumber</name>
    <dbReference type="NCBI Taxonomy" id="3659"/>
    <lineage>
        <taxon>Eukaryota</taxon>
        <taxon>Viridiplantae</taxon>
        <taxon>Streptophyta</taxon>
        <taxon>Embryophyta</taxon>
        <taxon>Tracheophyta</taxon>
        <taxon>Spermatophyta</taxon>
        <taxon>Magnoliopsida</taxon>
        <taxon>eudicotyledons</taxon>
        <taxon>Gunneridae</taxon>
        <taxon>Pentapetalae</taxon>
        <taxon>rosids</taxon>
        <taxon>fabids</taxon>
        <taxon>Cucurbitales</taxon>
        <taxon>Cucurbitaceae</taxon>
        <taxon>Benincaseae</taxon>
        <taxon>Cucumis</taxon>
    </lineage>
</organism>
<dbReference type="Gramene" id="KGN62789">
    <property type="protein sequence ID" value="KGN62789"/>
    <property type="gene ID" value="Csa_2G372840"/>
</dbReference>
<evidence type="ECO:0000313" key="1">
    <source>
        <dbReference type="EMBL" id="KGN62789.1"/>
    </source>
</evidence>
<keyword evidence="2" id="KW-1185">Reference proteome</keyword>
<reference evidence="1 2" key="2">
    <citation type="journal article" date="2009" name="PLoS ONE">
        <title>An integrated genetic and cytogenetic map of the cucumber genome.</title>
        <authorList>
            <person name="Ren Y."/>
            <person name="Zhang Z."/>
            <person name="Liu J."/>
            <person name="Staub J.E."/>
            <person name="Han Y."/>
            <person name="Cheng Z."/>
            <person name="Li X."/>
            <person name="Lu J."/>
            <person name="Miao H."/>
            <person name="Kang H."/>
            <person name="Xie B."/>
            <person name="Gu X."/>
            <person name="Wang X."/>
            <person name="Du Y."/>
            <person name="Jin W."/>
            <person name="Huang S."/>
        </authorList>
    </citation>
    <scope>NUCLEOTIDE SEQUENCE [LARGE SCALE GENOMIC DNA]</scope>
    <source>
        <strain evidence="2">cv. 9930</strain>
    </source>
</reference>
<dbReference type="AlphaFoldDB" id="A0A0A0LP26"/>
<proteinExistence type="predicted"/>
<reference evidence="1 2" key="3">
    <citation type="journal article" date="2010" name="BMC Genomics">
        <title>Transcriptome sequencing and comparative analysis of cucumber flowers with different sex types.</title>
        <authorList>
            <person name="Guo S."/>
            <person name="Zheng Y."/>
            <person name="Joung J.G."/>
            <person name="Liu S."/>
            <person name="Zhang Z."/>
            <person name="Crasta O.R."/>
            <person name="Sobral B.W."/>
            <person name="Xu Y."/>
            <person name="Huang S."/>
            <person name="Fei Z."/>
        </authorList>
    </citation>
    <scope>NUCLEOTIDE SEQUENCE [LARGE SCALE GENOMIC DNA]</scope>
    <source>
        <strain evidence="2">cv. 9930</strain>
    </source>
</reference>
<name>A0A0A0LP26_CUCSA</name>
<dbReference type="EMBL" id="CM002923">
    <property type="protein sequence ID" value="KGN62789.1"/>
    <property type="molecule type" value="Genomic_DNA"/>
</dbReference>
<dbReference type="Proteomes" id="UP000029981">
    <property type="component" value="Chromosome 2"/>
</dbReference>
<reference evidence="1 2" key="4">
    <citation type="journal article" date="2011" name="BMC Genomics">
        <title>RNA-Seq improves annotation of protein-coding genes in the cucumber genome.</title>
        <authorList>
            <person name="Li Z."/>
            <person name="Zhang Z."/>
            <person name="Yan P."/>
            <person name="Huang S."/>
            <person name="Fei Z."/>
            <person name="Lin K."/>
        </authorList>
    </citation>
    <scope>NUCLEOTIDE SEQUENCE [LARGE SCALE GENOMIC DNA]</scope>
    <source>
        <strain evidence="2">cv. 9930</strain>
    </source>
</reference>
<protein>
    <submittedName>
        <fullName evidence="1">Uncharacterized protein</fullName>
    </submittedName>
</protein>
<reference evidence="1 2" key="1">
    <citation type="journal article" date="2009" name="Nat. Genet.">
        <title>The genome of the cucumber, Cucumis sativus L.</title>
        <authorList>
            <person name="Huang S."/>
            <person name="Li R."/>
            <person name="Zhang Z."/>
            <person name="Li L."/>
            <person name="Gu X."/>
            <person name="Fan W."/>
            <person name="Lucas W.J."/>
            <person name="Wang X."/>
            <person name="Xie B."/>
            <person name="Ni P."/>
            <person name="Ren Y."/>
            <person name="Zhu H."/>
            <person name="Li J."/>
            <person name="Lin K."/>
            <person name="Jin W."/>
            <person name="Fei Z."/>
            <person name="Li G."/>
            <person name="Staub J."/>
            <person name="Kilian A."/>
            <person name="van der Vossen E.A."/>
            <person name="Wu Y."/>
            <person name="Guo J."/>
            <person name="He J."/>
            <person name="Jia Z."/>
            <person name="Ren Y."/>
            <person name="Tian G."/>
            <person name="Lu Y."/>
            <person name="Ruan J."/>
            <person name="Qian W."/>
            <person name="Wang M."/>
            <person name="Huang Q."/>
            <person name="Li B."/>
            <person name="Xuan Z."/>
            <person name="Cao J."/>
            <person name="Asan"/>
            <person name="Wu Z."/>
            <person name="Zhang J."/>
            <person name="Cai Q."/>
            <person name="Bai Y."/>
            <person name="Zhao B."/>
            <person name="Han Y."/>
            <person name="Li Y."/>
            <person name="Li X."/>
            <person name="Wang S."/>
            <person name="Shi Q."/>
            <person name="Liu S."/>
            <person name="Cho W.K."/>
            <person name="Kim J.Y."/>
            <person name="Xu Y."/>
            <person name="Heller-Uszynska K."/>
            <person name="Miao H."/>
            <person name="Cheng Z."/>
            <person name="Zhang S."/>
            <person name="Wu J."/>
            <person name="Yang Y."/>
            <person name="Kang H."/>
            <person name="Li M."/>
            <person name="Liang H."/>
            <person name="Ren X."/>
            <person name="Shi Z."/>
            <person name="Wen M."/>
            <person name="Jian M."/>
            <person name="Yang H."/>
            <person name="Zhang G."/>
            <person name="Yang Z."/>
            <person name="Chen R."/>
            <person name="Liu S."/>
            <person name="Li J."/>
            <person name="Ma L."/>
            <person name="Liu H."/>
            <person name="Zhou Y."/>
            <person name="Zhao J."/>
            <person name="Fang X."/>
            <person name="Li G."/>
            <person name="Fang L."/>
            <person name="Li Y."/>
            <person name="Liu D."/>
            <person name="Zheng H."/>
            <person name="Zhang Y."/>
            <person name="Qin N."/>
            <person name="Li Z."/>
            <person name="Yang G."/>
            <person name="Yang S."/>
            <person name="Bolund L."/>
            <person name="Kristiansen K."/>
            <person name="Zheng H."/>
            <person name="Li S."/>
            <person name="Zhang X."/>
            <person name="Yang H."/>
            <person name="Wang J."/>
            <person name="Sun R."/>
            <person name="Zhang B."/>
            <person name="Jiang S."/>
            <person name="Wang J."/>
            <person name="Du Y."/>
            <person name="Li S."/>
        </authorList>
    </citation>
    <scope>NUCLEOTIDE SEQUENCE [LARGE SCALE GENOMIC DNA]</scope>
    <source>
        <strain evidence="2">cv. 9930</strain>
    </source>
</reference>
<accession>A0A0A0LP26</accession>
<sequence>MVRKNPPLNQSPTETLEIAQQKHERRRNIPKRLELNTLFHVSLTHSLNPIGLARVEVNRGTLSHSSLNHNEPYSYSNTVKTTRYYQTTAFLKESVKSVVFLSERVSFKRLRDRDSFTEMGCDNMFMFRDVVLSPTNEEKTGRILVKVFD</sequence>